<keyword evidence="4" id="KW-1185">Reference proteome</keyword>
<evidence type="ECO:0000256" key="1">
    <source>
        <dbReference type="SAM" id="MobiDB-lite"/>
    </source>
</evidence>
<feature type="transmembrane region" description="Helical" evidence="2">
    <location>
        <begin position="38"/>
        <end position="57"/>
    </location>
</feature>
<accession>A0ABP8SCM3</accession>
<evidence type="ECO:0000313" key="4">
    <source>
        <dbReference type="Proteomes" id="UP001500307"/>
    </source>
</evidence>
<dbReference type="Proteomes" id="UP001500307">
    <property type="component" value="Unassembled WGS sequence"/>
</dbReference>
<feature type="region of interest" description="Disordered" evidence="1">
    <location>
        <begin position="63"/>
        <end position="123"/>
    </location>
</feature>
<feature type="compositionally biased region" description="Low complexity" evidence="1">
    <location>
        <begin position="70"/>
        <end position="83"/>
    </location>
</feature>
<reference evidence="4" key="1">
    <citation type="journal article" date="2019" name="Int. J. Syst. Evol. Microbiol.">
        <title>The Global Catalogue of Microorganisms (GCM) 10K type strain sequencing project: providing services to taxonomists for standard genome sequencing and annotation.</title>
        <authorList>
            <consortium name="The Broad Institute Genomics Platform"/>
            <consortium name="The Broad Institute Genome Sequencing Center for Infectious Disease"/>
            <person name="Wu L."/>
            <person name="Ma J."/>
        </authorList>
    </citation>
    <scope>NUCLEOTIDE SEQUENCE [LARGE SCALE GENOMIC DNA]</scope>
    <source>
        <strain evidence="4">JCM 3175</strain>
    </source>
</reference>
<keyword evidence="2" id="KW-0812">Transmembrane</keyword>
<feature type="compositionally biased region" description="Basic and acidic residues" evidence="1">
    <location>
        <begin position="167"/>
        <end position="176"/>
    </location>
</feature>
<sequence length="301" mass="31841">MAEEDRTRFAGPPWSPYGQGPTRSALRRIARARQRRRWIVETLAAVACLAALAAYLGTEQHAGPRQQERAAGPGTAPGAGRPAVPSPQRSGADAAAASPGLRPRQRPPSPSASPSPSPSAVEPVLTLSQADVPARVDLSAAGPVDWVHWGLLGTEPPVRKRNGSGAIRDEGGRGTRESYSNNPEVYLWRDGSPVESASGTMSGVYTCGRGSGFTLAVSGDGVPRTVRLYAGLWMARGRLDARLSTGGPTSTVRLEDPHTQHTAEFIVRFRAPRGARLLLTWTVEESFGDGGNVSVQAVALR</sequence>
<dbReference type="EMBL" id="BAABGU010000005">
    <property type="protein sequence ID" value="GAA4565436.1"/>
    <property type="molecule type" value="Genomic_DNA"/>
</dbReference>
<gene>
    <name evidence="3" type="ORF">GCM10023176_13550</name>
</gene>
<keyword evidence="2" id="KW-0472">Membrane</keyword>
<protein>
    <submittedName>
        <fullName evidence="3">Uncharacterized protein</fullName>
    </submittedName>
</protein>
<feature type="region of interest" description="Disordered" evidence="1">
    <location>
        <begin position="1"/>
        <end position="24"/>
    </location>
</feature>
<feature type="compositionally biased region" description="Pro residues" evidence="1">
    <location>
        <begin position="106"/>
        <end position="117"/>
    </location>
</feature>
<comment type="caution">
    <text evidence="3">The sequence shown here is derived from an EMBL/GenBank/DDBJ whole genome shotgun (WGS) entry which is preliminary data.</text>
</comment>
<organism evidence="3 4">
    <name type="scientific">Micromonospora coerulea</name>
    <dbReference type="NCBI Taxonomy" id="47856"/>
    <lineage>
        <taxon>Bacteria</taxon>
        <taxon>Bacillati</taxon>
        <taxon>Actinomycetota</taxon>
        <taxon>Actinomycetes</taxon>
        <taxon>Micromonosporales</taxon>
        <taxon>Micromonosporaceae</taxon>
        <taxon>Micromonospora</taxon>
    </lineage>
</organism>
<feature type="region of interest" description="Disordered" evidence="1">
    <location>
        <begin position="160"/>
        <end position="180"/>
    </location>
</feature>
<dbReference type="RefSeq" id="WP_346117172.1">
    <property type="nucleotide sequence ID" value="NZ_BAABGU010000005.1"/>
</dbReference>
<evidence type="ECO:0000313" key="3">
    <source>
        <dbReference type="EMBL" id="GAA4565436.1"/>
    </source>
</evidence>
<name>A0ABP8SCM3_9ACTN</name>
<evidence type="ECO:0000256" key="2">
    <source>
        <dbReference type="SAM" id="Phobius"/>
    </source>
</evidence>
<proteinExistence type="predicted"/>
<keyword evidence="2" id="KW-1133">Transmembrane helix</keyword>